<feature type="transmembrane region" description="Helical" evidence="1">
    <location>
        <begin position="44"/>
        <end position="61"/>
    </location>
</feature>
<dbReference type="AlphaFoldDB" id="A0A0P1H4S5"/>
<feature type="domain" description="DUF418" evidence="2">
    <location>
        <begin position="184"/>
        <end position="333"/>
    </location>
</feature>
<gene>
    <name evidence="3" type="ORF">PHA8399_00055</name>
</gene>
<dbReference type="InterPro" id="IPR052529">
    <property type="entry name" value="Bact_Transport_Assoc"/>
</dbReference>
<reference evidence="3 4" key="1">
    <citation type="submission" date="2015-09" db="EMBL/GenBank/DDBJ databases">
        <authorList>
            <consortium name="Swine Surveillance"/>
        </authorList>
    </citation>
    <scope>NUCLEOTIDE SEQUENCE [LARGE SCALE GENOMIC DNA]</scope>
    <source>
        <strain evidence="3 4">CECT 8399</strain>
    </source>
</reference>
<keyword evidence="1" id="KW-0472">Membrane</keyword>
<feature type="transmembrane region" description="Helical" evidence="1">
    <location>
        <begin position="7"/>
        <end position="24"/>
    </location>
</feature>
<feature type="transmembrane region" description="Helical" evidence="1">
    <location>
        <begin position="164"/>
        <end position="182"/>
    </location>
</feature>
<feature type="transmembrane region" description="Helical" evidence="1">
    <location>
        <begin position="73"/>
        <end position="99"/>
    </location>
</feature>
<keyword evidence="1" id="KW-1133">Transmembrane helix</keyword>
<evidence type="ECO:0000313" key="3">
    <source>
        <dbReference type="EMBL" id="CUH97952.1"/>
    </source>
</evidence>
<dbReference type="EMBL" id="CYSR01000002">
    <property type="protein sequence ID" value="CUH97952.1"/>
    <property type="molecule type" value="Genomic_DNA"/>
</dbReference>
<dbReference type="RefSeq" id="WP_058284221.1">
    <property type="nucleotide sequence ID" value="NZ_CYSR01000002.1"/>
</dbReference>
<protein>
    <submittedName>
        <fullName evidence="3">Putative membrane protein</fullName>
    </submittedName>
</protein>
<evidence type="ECO:0000313" key="4">
    <source>
        <dbReference type="Proteomes" id="UP000051326"/>
    </source>
</evidence>
<feature type="transmembrane region" description="Helical" evidence="1">
    <location>
        <begin position="297"/>
        <end position="319"/>
    </location>
</feature>
<dbReference type="InterPro" id="IPR007349">
    <property type="entry name" value="DUF418"/>
</dbReference>
<dbReference type="STRING" id="1396826.PHA8399_00055"/>
<dbReference type="PANTHER" id="PTHR30590:SF3">
    <property type="entry name" value="HYPOTHETICAL MEMBRANE SPANNING PROTEIN"/>
    <property type="match status" value="1"/>
</dbReference>
<organism evidence="3 4">
    <name type="scientific">Leisingera aquaemixtae</name>
    <dbReference type="NCBI Taxonomy" id="1396826"/>
    <lineage>
        <taxon>Bacteria</taxon>
        <taxon>Pseudomonadati</taxon>
        <taxon>Pseudomonadota</taxon>
        <taxon>Alphaproteobacteria</taxon>
        <taxon>Rhodobacterales</taxon>
        <taxon>Roseobacteraceae</taxon>
        <taxon>Leisingera</taxon>
    </lineage>
</organism>
<evidence type="ECO:0000256" key="1">
    <source>
        <dbReference type="SAM" id="Phobius"/>
    </source>
</evidence>
<feature type="transmembrane region" description="Helical" evidence="1">
    <location>
        <begin position="228"/>
        <end position="247"/>
    </location>
</feature>
<evidence type="ECO:0000259" key="2">
    <source>
        <dbReference type="Pfam" id="PF04235"/>
    </source>
</evidence>
<accession>A0A0P1H4S5</accession>
<dbReference type="Proteomes" id="UP000051326">
    <property type="component" value="Unassembled WGS sequence"/>
</dbReference>
<name>A0A0P1H4S5_9RHOB</name>
<feature type="transmembrane region" description="Helical" evidence="1">
    <location>
        <begin position="268"/>
        <end position="285"/>
    </location>
</feature>
<sequence>MRLHGLDIARFLAFCGMVLVNFRIAAQVSSGTDAISLFTNALEGRAAALFVILAGVGLSVGKPDRATLLRRALFLFLIGLLNLTIFEADILHFYALYFLVALPFLTASGRVLLLAAAGTVLIGLISLLALDYEAHWNWATLAYADFWTLEGFLRHSFFNGWHPVFPWAAFLFLGMWIGRLNLASRTVQARLVLWGAAAAVLAALPGLLVQNPDLAELSGTSAIPPGPFYILAASGSAMAVIGLTLAITPALDKAGLAEWLAAPGRQALSLYAAHILLGMGTLEAMGQLDGSLSAEQIFGYSLGFCALSMVAAWIWSLFAKRGPLEALLRWSTSFPR</sequence>
<dbReference type="Pfam" id="PF04235">
    <property type="entry name" value="DUF418"/>
    <property type="match status" value="1"/>
</dbReference>
<feature type="transmembrane region" description="Helical" evidence="1">
    <location>
        <begin position="111"/>
        <end position="130"/>
    </location>
</feature>
<proteinExistence type="predicted"/>
<keyword evidence="1" id="KW-0812">Transmembrane</keyword>
<dbReference type="PANTHER" id="PTHR30590">
    <property type="entry name" value="INNER MEMBRANE PROTEIN"/>
    <property type="match status" value="1"/>
</dbReference>
<feature type="transmembrane region" description="Helical" evidence="1">
    <location>
        <begin position="191"/>
        <end position="208"/>
    </location>
</feature>